<evidence type="ECO:0000313" key="2">
    <source>
        <dbReference type="Proteomes" id="UP000826146"/>
    </source>
</evidence>
<gene>
    <name evidence="1" type="ORF">NHP190012_09910</name>
</gene>
<sequence length="93" mass="10958">MDENPSVENKPIILLRDQVDAYWSQATEKLYFKKIGDVERVLPHLFEEKVQDLRQGLMAIKSPDYHYLRLNLDLDTIKSSLPRTKLARIDFLL</sequence>
<protein>
    <submittedName>
        <fullName evidence="1">Uncharacterized protein</fullName>
    </submittedName>
</protein>
<proteinExistence type="predicted"/>
<evidence type="ECO:0000313" key="1">
    <source>
        <dbReference type="EMBL" id="BCZ19349.1"/>
    </source>
</evidence>
<organism evidence="1 2">
    <name type="scientific">Helicobacter gastrofelis</name>
    <dbReference type="NCBI Taxonomy" id="2849642"/>
    <lineage>
        <taxon>Bacteria</taxon>
        <taxon>Pseudomonadati</taxon>
        <taxon>Campylobacterota</taxon>
        <taxon>Epsilonproteobacteria</taxon>
        <taxon>Campylobacterales</taxon>
        <taxon>Helicobacteraceae</taxon>
        <taxon>Helicobacter</taxon>
    </lineage>
</organism>
<keyword evidence="2" id="KW-1185">Reference proteome</keyword>
<dbReference type="Proteomes" id="UP000826146">
    <property type="component" value="Chromosome"/>
</dbReference>
<name>A0ABM7SHL0_9HELI</name>
<accession>A0ABM7SHL0</accession>
<dbReference type="RefSeq" id="WP_221271175.1">
    <property type="nucleotide sequence ID" value="NZ_AP024819.1"/>
</dbReference>
<dbReference type="EMBL" id="AP024819">
    <property type="protein sequence ID" value="BCZ19349.1"/>
    <property type="molecule type" value="Genomic_DNA"/>
</dbReference>
<reference evidence="1 2" key="1">
    <citation type="submission" date="2021-07" db="EMBL/GenBank/DDBJ databases">
        <title>Novel Helicobacter sp. Isolated from a cat.</title>
        <authorList>
            <person name="Rimbara E."/>
            <person name="Suzuki M."/>
        </authorList>
    </citation>
    <scope>NUCLEOTIDE SEQUENCE [LARGE SCALE GENOMIC DNA]</scope>
    <source>
        <strain evidence="2">NHP19-012</strain>
    </source>
</reference>